<keyword evidence="2" id="KW-0812">Transmembrane</keyword>
<keyword evidence="2" id="KW-1133">Transmembrane helix</keyword>
<dbReference type="Pfam" id="PF10011">
    <property type="entry name" value="DUF2254"/>
    <property type="match status" value="1"/>
</dbReference>
<feature type="region of interest" description="Disordered" evidence="1">
    <location>
        <begin position="419"/>
        <end position="447"/>
    </location>
</feature>
<sequence>MLGSWPRRLRLFSRHLWVRVSIFSGLAVVASLASIYLAPLVPDDFSDLLGTDAVDSILTILASSMLTVTTFSLTVMVVAHSAATANTTPRALTLLIEDSTTQNALATFLGSFLFSLVGIIALSTDLYGEKGRVILFWATVLVVVYIVITFVSWIDHLSTLGRIEETIGRVEKAATRAFADRIENQNLGGARLLQSSEPPPGTAVPLRSEVAGYVQHIDIPGISERAGEEHLVYLTVLPGQFVGPSEILAWFDCGVDERDVERARQMFTIKDERSFDQDPRFGLIALSEIASKALSPGVNDPGTAVDIIGRAVRVLSLWIRGKGSTDSKVLYPNVLVPSLKMDDLFDDLFTPISRDGAANSEVQIRLIKALGMLAALDDPDARKAARHHVRIVVRRAEANMMISEDVQAIRSVAESAFPGIGLDEDEPPISSELAPQSSPKRKKPSEG</sequence>
<dbReference type="AlphaFoldDB" id="A0A369TC20"/>
<accession>A0A369TC20</accession>
<protein>
    <submittedName>
        <fullName evidence="3">DUF2254 domain-containing protein</fullName>
    </submittedName>
</protein>
<name>A0A369TC20_9PROT</name>
<feature type="transmembrane region" description="Helical" evidence="2">
    <location>
        <begin position="134"/>
        <end position="154"/>
    </location>
</feature>
<keyword evidence="2" id="KW-0472">Membrane</keyword>
<comment type="caution">
    <text evidence="3">The sequence shown here is derived from an EMBL/GenBank/DDBJ whole genome shotgun (WGS) entry which is preliminary data.</text>
</comment>
<evidence type="ECO:0000256" key="2">
    <source>
        <dbReference type="SAM" id="Phobius"/>
    </source>
</evidence>
<evidence type="ECO:0000313" key="3">
    <source>
        <dbReference type="EMBL" id="RDD61707.1"/>
    </source>
</evidence>
<gene>
    <name evidence="3" type="ORF">DRB17_10940</name>
</gene>
<feature type="transmembrane region" description="Helical" evidence="2">
    <location>
        <begin position="104"/>
        <end position="122"/>
    </location>
</feature>
<dbReference type="InterPro" id="IPR018723">
    <property type="entry name" value="DUF2254_membrane"/>
</dbReference>
<dbReference type="EMBL" id="QPMH01000009">
    <property type="protein sequence ID" value="RDD61707.1"/>
    <property type="molecule type" value="Genomic_DNA"/>
</dbReference>
<reference evidence="3 4" key="1">
    <citation type="submission" date="2018-07" db="EMBL/GenBank/DDBJ databases">
        <title>Venubactetium sediminum gen. nov., sp. nov., isolated from a marine solar saltern.</title>
        <authorList>
            <person name="Wang S."/>
        </authorList>
    </citation>
    <scope>NUCLEOTIDE SEQUENCE [LARGE SCALE GENOMIC DNA]</scope>
    <source>
        <strain evidence="3 4">WD2A32</strain>
    </source>
</reference>
<feature type="transmembrane region" description="Helical" evidence="2">
    <location>
        <begin position="57"/>
        <end position="83"/>
    </location>
</feature>
<evidence type="ECO:0000256" key="1">
    <source>
        <dbReference type="SAM" id="MobiDB-lite"/>
    </source>
</evidence>
<feature type="transmembrane region" description="Helical" evidence="2">
    <location>
        <begin position="16"/>
        <end position="37"/>
    </location>
</feature>
<keyword evidence="4" id="KW-1185">Reference proteome</keyword>
<dbReference type="Proteomes" id="UP000253941">
    <property type="component" value="Unassembled WGS sequence"/>
</dbReference>
<evidence type="ECO:0000313" key="4">
    <source>
        <dbReference type="Proteomes" id="UP000253941"/>
    </source>
</evidence>
<organism evidence="3 4">
    <name type="scientific">Ferruginivarius sediminum</name>
    <dbReference type="NCBI Taxonomy" id="2661937"/>
    <lineage>
        <taxon>Bacteria</taxon>
        <taxon>Pseudomonadati</taxon>
        <taxon>Pseudomonadota</taxon>
        <taxon>Alphaproteobacteria</taxon>
        <taxon>Rhodospirillales</taxon>
        <taxon>Rhodospirillaceae</taxon>
        <taxon>Ferruginivarius</taxon>
    </lineage>
</organism>
<dbReference type="RefSeq" id="WP_114582250.1">
    <property type="nucleotide sequence ID" value="NZ_QPMH01000009.1"/>
</dbReference>
<proteinExistence type="predicted"/>